<dbReference type="SMART" id="SM00387">
    <property type="entry name" value="HATPase_c"/>
    <property type="match status" value="1"/>
</dbReference>
<evidence type="ECO:0000256" key="3">
    <source>
        <dbReference type="ARBA" id="ARBA00012438"/>
    </source>
</evidence>
<evidence type="ECO:0000256" key="8">
    <source>
        <dbReference type="ARBA" id="ARBA00022989"/>
    </source>
</evidence>
<keyword evidence="7" id="KW-0418">Kinase</keyword>
<evidence type="ECO:0000256" key="4">
    <source>
        <dbReference type="ARBA" id="ARBA00022553"/>
    </source>
</evidence>
<dbReference type="PRINTS" id="PR00344">
    <property type="entry name" value="BCTRLSENSOR"/>
</dbReference>
<keyword evidence="6" id="KW-0812">Transmembrane</keyword>
<dbReference type="InterPro" id="IPR004358">
    <property type="entry name" value="Sig_transdc_His_kin-like_C"/>
</dbReference>
<evidence type="ECO:0000256" key="2">
    <source>
        <dbReference type="ARBA" id="ARBA00004370"/>
    </source>
</evidence>
<name>A0A4D7CC16_9SPHN</name>
<dbReference type="InterPro" id="IPR036890">
    <property type="entry name" value="HATPase_C_sf"/>
</dbReference>
<proteinExistence type="predicted"/>
<reference evidence="12" key="1">
    <citation type="submission" date="2019-04" db="EMBL/GenBank/DDBJ databases">
        <title>Complete genome sequence of Sphingomonas sp. W1-2-3.</title>
        <authorList>
            <person name="Im W.T."/>
        </authorList>
    </citation>
    <scope>NUCLEOTIDE SEQUENCE [LARGE SCALE GENOMIC DNA]</scope>
    <source>
        <strain evidence="12">W1-2-3</strain>
    </source>
</reference>
<keyword evidence="8" id="KW-1133">Transmembrane helix</keyword>
<dbReference type="GO" id="GO:0004673">
    <property type="term" value="F:protein histidine kinase activity"/>
    <property type="evidence" value="ECO:0007669"/>
    <property type="project" value="UniProtKB-EC"/>
</dbReference>
<comment type="subcellular location">
    <subcellularLocation>
        <location evidence="2">Membrane</location>
    </subcellularLocation>
</comment>
<dbReference type="GO" id="GO:0005886">
    <property type="term" value="C:plasma membrane"/>
    <property type="evidence" value="ECO:0007669"/>
    <property type="project" value="TreeGrafter"/>
</dbReference>
<accession>A0A4D7CC16</accession>
<dbReference type="PANTHER" id="PTHR45436:SF5">
    <property type="entry name" value="SENSOR HISTIDINE KINASE TRCS"/>
    <property type="match status" value="1"/>
</dbReference>
<evidence type="ECO:0000256" key="9">
    <source>
        <dbReference type="ARBA" id="ARBA00023136"/>
    </source>
</evidence>
<keyword evidence="12" id="KW-1185">Reference proteome</keyword>
<dbReference type="InterPro" id="IPR005467">
    <property type="entry name" value="His_kinase_dom"/>
</dbReference>
<evidence type="ECO:0000256" key="5">
    <source>
        <dbReference type="ARBA" id="ARBA00022679"/>
    </source>
</evidence>
<dbReference type="Proteomes" id="UP000298714">
    <property type="component" value="Chromosome"/>
</dbReference>
<evidence type="ECO:0000313" key="12">
    <source>
        <dbReference type="Proteomes" id="UP000298714"/>
    </source>
</evidence>
<organism evidence="11 12">
    <name type="scientific">Hankyongella ginsenosidimutans</name>
    <dbReference type="NCBI Taxonomy" id="1763828"/>
    <lineage>
        <taxon>Bacteria</taxon>
        <taxon>Pseudomonadati</taxon>
        <taxon>Pseudomonadota</taxon>
        <taxon>Alphaproteobacteria</taxon>
        <taxon>Sphingomonadales</taxon>
        <taxon>Sphingomonadaceae</taxon>
        <taxon>Hankyongella</taxon>
    </lineage>
</organism>
<dbReference type="InterPro" id="IPR003594">
    <property type="entry name" value="HATPase_dom"/>
</dbReference>
<evidence type="ECO:0000256" key="7">
    <source>
        <dbReference type="ARBA" id="ARBA00022777"/>
    </source>
</evidence>
<protein>
    <recommendedName>
        <fullName evidence="3">histidine kinase</fullName>
        <ecNumber evidence="3">2.7.13.3</ecNumber>
    </recommendedName>
</protein>
<dbReference type="GO" id="GO:0000160">
    <property type="term" value="P:phosphorelay signal transduction system"/>
    <property type="evidence" value="ECO:0007669"/>
    <property type="project" value="TreeGrafter"/>
</dbReference>
<gene>
    <name evidence="11" type="ORF">E6W36_08210</name>
</gene>
<dbReference type="EC" id="2.7.13.3" evidence="3"/>
<evidence type="ECO:0000256" key="1">
    <source>
        <dbReference type="ARBA" id="ARBA00000085"/>
    </source>
</evidence>
<keyword evidence="4" id="KW-0597">Phosphoprotein</keyword>
<dbReference type="InterPro" id="IPR050428">
    <property type="entry name" value="TCS_sensor_his_kinase"/>
</dbReference>
<feature type="domain" description="Histidine kinase" evidence="10">
    <location>
        <begin position="1"/>
        <end position="121"/>
    </location>
</feature>
<dbReference type="Gene3D" id="3.30.565.10">
    <property type="entry name" value="Histidine kinase-like ATPase, C-terminal domain"/>
    <property type="match status" value="1"/>
</dbReference>
<keyword evidence="9" id="KW-0472">Membrane</keyword>
<sequence length="121" mass="12932">MVRGMELRLGQVLRNLIDNALSFSPDGGTVRVTLEPSGGDSWQMSVDDDGPGIPAENMADIFKRFYSQRPVDETFGQHSGLGLAIAKQIVEGHGGAILAQNRAEGGGISGARLIVRLRRDA</sequence>
<keyword evidence="5" id="KW-0808">Transferase</keyword>
<dbReference type="Pfam" id="PF02518">
    <property type="entry name" value="HATPase_c"/>
    <property type="match status" value="1"/>
</dbReference>
<dbReference type="EMBL" id="CP039704">
    <property type="protein sequence ID" value="QCI79532.1"/>
    <property type="molecule type" value="Genomic_DNA"/>
</dbReference>
<evidence type="ECO:0000313" key="11">
    <source>
        <dbReference type="EMBL" id="QCI79532.1"/>
    </source>
</evidence>
<dbReference type="PROSITE" id="PS50109">
    <property type="entry name" value="HIS_KIN"/>
    <property type="match status" value="1"/>
</dbReference>
<dbReference type="PANTHER" id="PTHR45436">
    <property type="entry name" value="SENSOR HISTIDINE KINASE YKOH"/>
    <property type="match status" value="1"/>
</dbReference>
<evidence type="ECO:0000259" key="10">
    <source>
        <dbReference type="PROSITE" id="PS50109"/>
    </source>
</evidence>
<dbReference type="AlphaFoldDB" id="A0A4D7CC16"/>
<dbReference type="KEGG" id="hgn:E6W36_08210"/>
<comment type="catalytic activity">
    <reaction evidence="1">
        <text>ATP + protein L-histidine = ADP + protein N-phospho-L-histidine.</text>
        <dbReference type="EC" id="2.7.13.3"/>
    </reaction>
</comment>
<dbReference type="SUPFAM" id="SSF55874">
    <property type="entry name" value="ATPase domain of HSP90 chaperone/DNA topoisomerase II/histidine kinase"/>
    <property type="match status" value="1"/>
</dbReference>
<evidence type="ECO:0000256" key="6">
    <source>
        <dbReference type="ARBA" id="ARBA00022692"/>
    </source>
</evidence>